<dbReference type="PANTHER" id="PTHR31571:SF1">
    <property type="entry name" value="ALTERED INHERITANCE OF MITOCHONDRIA PROTEIN 6"/>
    <property type="match status" value="1"/>
</dbReference>
<feature type="transmembrane region" description="Helical" evidence="4">
    <location>
        <begin position="99"/>
        <end position="120"/>
    </location>
</feature>
<reference evidence="5 7" key="1">
    <citation type="journal article" date="2020" name="Stud. Mycol.">
        <title>101 Dothideomycetes genomes: a test case for predicting lifestyles and emergence of pathogens.</title>
        <authorList>
            <person name="Haridas S."/>
            <person name="Albert R."/>
            <person name="Binder M."/>
            <person name="Bloem J."/>
            <person name="Labutti K."/>
            <person name="Salamov A."/>
            <person name="Andreopoulos B."/>
            <person name="Baker S."/>
            <person name="Barry K."/>
            <person name="Bills G."/>
            <person name="Bluhm B."/>
            <person name="Cannon C."/>
            <person name="Castanera R."/>
            <person name="Culley D."/>
            <person name="Daum C."/>
            <person name="Ezra D."/>
            <person name="Gonzalez J."/>
            <person name="Henrissat B."/>
            <person name="Kuo A."/>
            <person name="Liang C."/>
            <person name="Lipzen A."/>
            <person name="Lutzoni F."/>
            <person name="Magnuson J."/>
            <person name="Mondo S."/>
            <person name="Nolan M."/>
            <person name="Ohm R."/>
            <person name="Pangilinan J."/>
            <person name="Park H.-J."/>
            <person name="Ramirez L."/>
            <person name="Alfaro M."/>
            <person name="Sun H."/>
            <person name="Tritt A."/>
            <person name="Yoshinaga Y."/>
            <person name="Zwiers L.-H."/>
            <person name="Turgeon B."/>
            <person name="Goodwin S."/>
            <person name="Spatafora J."/>
            <person name="Crous P."/>
            <person name="Grigoriev I."/>
        </authorList>
    </citation>
    <scope>NUCLEOTIDE SEQUENCE</scope>
    <source>
        <strain evidence="5 7">CBS 304.34</strain>
    </source>
</reference>
<dbReference type="PANTHER" id="PTHR31571">
    <property type="entry name" value="ALTERED INHERITANCE OF MITOCHONDRIA PROTEIN 6"/>
    <property type="match status" value="1"/>
</dbReference>
<accession>A0A6A6YK91</accession>
<dbReference type="SUPFAM" id="SSF51695">
    <property type="entry name" value="PLC-like phosphodiesterases"/>
    <property type="match status" value="1"/>
</dbReference>
<comment type="similarity">
    <text evidence="1">Belongs to the AIM6 family.</text>
</comment>
<dbReference type="AlphaFoldDB" id="A0A6A6YK91"/>
<dbReference type="Proteomes" id="UP000504636">
    <property type="component" value="Unplaced"/>
</dbReference>
<reference evidence="7" key="2">
    <citation type="submission" date="2020-04" db="EMBL/GenBank/DDBJ databases">
        <authorList>
            <consortium name="NCBI Genome Project"/>
        </authorList>
    </citation>
    <scope>NUCLEOTIDE SEQUENCE</scope>
    <source>
        <strain evidence="7">CBS 304.34</strain>
    </source>
</reference>
<evidence type="ECO:0000256" key="1">
    <source>
        <dbReference type="ARBA" id="ARBA00008858"/>
    </source>
</evidence>
<dbReference type="GO" id="GO:0008081">
    <property type="term" value="F:phosphoric diester hydrolase activity"/>
    <property type="evidence" value="ECO:0007669"/>
    <property type="project" value="InterPro"/>
</dbReference>
<keyword evidence="4" id="KW-0472">Membrane</keyword>
<feature type="non-terminal residue" evidence="5">
    <location>
        <position position="488"/>
    </location>
</feature>
<protein>
    <recommendedName>
        <fullName evidence="2">Altered inheritance of mitochondria protein 6</fullName>
    </recommendedName>
</protein>
<keyword evidence="6" id="KW-1185">Reference proteome</keyword>
<feature type="compositionally biased region" description="Basic and acidic residues" evidence="3">
    <location>
        <begin position="346"/>
        <end position="364"/>
    </location>
</feature>
<evidence type="ECO:0000256" key="3">
    <source>
        <dbReference type="SAM" id="MobiDB-lite"/>
    </source>
</evidence>
<evidence type="ECO:0000313" key="5">
    <source>
        <dbReference type="EMBL" id="KAF2809210.1"/>
    </source>
</evidence>
<proteinExistence type="inferred from homology"/>
<evidence type="ECO:0000313" key="6">
    <source>
        <dbReference type="Proteomes" id="UP000504636"/>
    </source>
</evidence>
<dbReference type="GO" id="GO:0006629">
    <property type="term" value="P:lipid metabolic process"/>
    <property type="evidence" value="ECO:0007669"/>
    <property type="project" value="InterPro"/>
</dbReference>
<evidence type="ECO:0000313" key="7">
    <source>
        <dbReference type="RefSeq" id="XP_033576174.1"/>
    </source>
</evidence>
<reference evidence="7" key="3">
    <citation type="submission" date="2025-04" db="UniProtKB">
        <authorList>
            <consortium name="RefSeq"/>
        </authorList>
    </citation>
    <scope>IDENTIFICATION</scope>
    <source>
        <strain evidence="7">CBS 304.34</strain>
    </source>
</reference>
<dbReference type="OrthoDB" id="4153866at2759"/>
<name>A0A6A6YK91_9PEZI</name>
<organism evidence="5">
    <name type="scientific">Mytilinidion resinicola</name>
    <dbReference type="NCBI Taxonomy" id="574789"/>
    <lineage>
        <taxon>Eukaryota</taxon>
        <taxon>Fungi</taxon>
        <taxon>Dikarya</taxon>
        <taxon>Ascomycota</taxon>
        <taxon>Pezizomycotina</taxon>
        <taxon>Dothideomycetes</taxon>
        <taxon>Pleosporomycetidae</taxon>
        <taxon>Mytilinidiales</taxon>
        <taxon>Mytilinidiaceae</taxon>
        <taxon>Mytilinidion</taxon>
    </lineage>
</organism>
<feature type="region of interest" description="Disordered" evidence="3">
    <location>
        <begin position="345"/>
        <end position="387"/>
    </location>
</feature>
<dbReference type="InterPro" id="IPR017946">
    <property type="entry name" value="PLC-like_Pdiesterase_TIM-brl"/>
</dbReference>
<dbReference type="InterPro" id="IPR051236">
    <property type="entry name" value="HAT_RTT109-like"/>
</dbReference>
<keyword evidence="4" id="KW-0812">Transmembrane</keyword>
<dbReference type="GeneID" id="54457763"/>
<evidence type="ECO:0000256" key="2">
    <source>
        <dbReference type="ARBA" id="ARBA00014286"/>
    </source>
</evidence>
<keyword evidence="4" id="KW-1133">Transmembrane helix</keyword>
<evidence type="ECO:0000256" key="4">
    <source>
        <dbReference type="SAM" id="Phobius"/>
    </source>
</evidence>
<sequence>MAPHGHLGNAENSMTRDFEDFNTPLKDAPIISLRALENGNDLFHAKDSAISIWRRLLMTLRGRRGNARRRAPELDSPASPTVHVKVVRRSSRAKWRRRSCWGCIAIPVLALLFFGMVHVANVIMSLVPMIWDNAVDTDLFLPNWGKPNSPGEGLSSYPTDFTRDVRPIPCHSHNDYWRRVPLYLALHYGCTGVEADVWLFDDDLFVGHNTASLSLNRTFRNLYVNPLVEILDRANPSTAFTSADPSLTDTLNGVFDEDPTQNLVLLVDFKNAGDALWPVVSAQLSALREKNYLSWTDGSTVYPGPITVVATGNAPFDLLTSNTTYRDIFFDAPLAAMYEEPFSSDRPYHAHPPHDHDHNYDHSEATPPLPQLATPRRDSGQGETGLVPGSSFDTTNSYYASTNFRSAIGFVWGNRLSHRQIELIRGMVAGAKSRGLVARFWNTPAWPIGVRNHVWRVLVREGAGMLSVDDVEAAGRGNWGRRKHWGWL</sequence>
<dbReference type="EMBL" id="MU003702">
    <property type="protein sequence ID" value="KAF2809210.1"/>
    <property type="molecule type" value="Genomic_DNA"/>
</dbReference>
<dbReference type="RefSeq" id="XP_033576174.1">
    <property type="nucleotide sequence ID" value="XM_033716870.1"/>
</dbReference>
<gene>
    <name evidence="5 7" type="ORF">BDZ99DRAFT_418852</name>
</gene>